<dbReference type="OrthoDB" id="10252171at2759"/>
<dbReference type="GO" id="GO:0005524">
    <property type="term" value="F:ATP binding"/>
    <property type="evidence" value="ECO:0007669"/>
    <property type="project" value="UniProtKB-KW"/>
</dbReference>
<dbReference type="Gene3D" id="1.10.510.10">
    <property type="entry name" value="Transferase(Phosphotransferase) domain 1"/>
    <property type="match status" value="1"/>
</dbReference>
<dbReference type="Proteomes" id="UP000076738">
    <property type="component" value="Unassembled WGS sequence"/>
</dbReference>
<organism evidence="5 6">
    <name type="scientific">Calocera viscosa (strain TUFC12733)</name>
    <dbReference type="NCBI Taxonomy" id="1330018"/>
    <lineage>
        <taxon>Eukaryota</taxon>
        <taxon>Fungi</taxon>
        <taxon>Dikarya</taxon>
        <taxon>Basidiomycota</taxon>
        <taxon>Agaricomycotina</taxon>
        <taxon>Dacrymycetes</taxon>
        <taxon>Dacrymycetales</taxon>
        <taxon>Dacrymycetaceae</taxon>
        <taxon>Calocera</taxon>
    </lineage>
</organism>
<feature type="domain" description="Protein kinase" evidence="4">
    <location>
        <begin position="212"/>
        <end position="473"/>
    </location>
</feature>
<dbReference type="GO" id="GO:0004672">
    <property type="term" value="F:protein kinase activity"/>
    <property type="evidence" value="ECO:0007669"/>
    <property type="project" value="InterPro"/>
</dbReference>
<dbReference type="Pfam" id="PF00069">
    <property type="entry name" value="Pkinase"/>
    <property type="match status" value="1"/>
</dbReference>
<dbReference type="PROSITE" id="PS00108">
    <property type="entry name" value="PROTEIN_KINASE_ST"/>
    <property type="match status" value="1"/>
</dbReference>
<name>A0A167LH33_CALVF</name>
<keyword evidence="2" id="KW-0067">ATP-binding</keyword>
<dbReference type="STRING" id="1330018.A0A167LH33"/>
<dbReference type="InterPro" id="IPR000719">
    <property type="entry name" value="Prot_kinase_dom"/>
</dbReference>
<feature type="region of interest" description="Disordered" evidence="3">
    <location>
        <begin position="1"/>
        <end position="24"/>
    </location>
</feature>
<reference evidence="5 6" key="1">
    <citation type="journal article" date="2016" name="Mol. Biol. Evol.">
        <title>Comparative Genomics of Early-Diverging Mushroom-Forming Fungi Provides Insights into the Origins of Lignocellulose Decay Capabilities.</title>
        <authorList>
            <person name="Nagy L.G."/>
            <person name="Riley R."/>
            <person name="Tritt A."/>
            <person name="Adam C."/>
            <person name="Daum C."/>
            <person name="Floudas D."/>
            <person name="Sun H."/>
            <person name="Yadav J.S."/>
            <person name="Pangilinan J."/>
            <person name="Larsson K.H."/>
            <person name="Matsuura K."/>
            <person name="Barry K."/>
            <person name="Labutti K."/>
            <person name="Kuo R."/>
            <person name="Ohm R.A."/>
            <person name="Bhattacharya S.S."/>
            <person name="Shirouzu T."/>
            <person name="Yoshinaga Y."/>
            <person name="Martin F.M."/>
            <person name="Grigoriev I.V."/>
            <person name="Hibbett D.S."/>
        </authorList>
    </citation>
    <scope>NUCLEOTIDE SEQUENCE [LARGE SCALE GENOMIC DNA]</scope>
    <source>
        <strain evidence="5 6">TUFC12733</strain>
    </source>
</reference>
<dbReference type="PANTHER" id="PTHR24347">
    <property type="entry name" value="SERINE/THREONINE-PROTEIN KINASE"/>
    <property type="match status" value="1"/>
</dbReference>
<keyword evidence="6" id="KW-1185">Reference proteome</keyword>
<feature type="compositionally biased region" description="Polar residues" evidence="3">
    <location>
        <begin position="499"/>
        <end position="516"/>
    </location>
</feature>
<evidence type="ECO:0000259" key="4">
    <source>
        <dbReference type="PROSITE" id="PS50011"/>
    </source>
</evidence>
<dbReference type="SUPFAM" id="SSF56112">
    <property type="entry name" value="Protein kinase-like (PK-like)"/>
    <property type="match status" value="1"/>
</dbReference>
<evidence type="ECO:0000256" key="2">
    <source>
        <dbReference type="ARBA" id="ARBA00022840"/>
    </source>
</evidence>
<proteinExistence type="predicted"/>
<evidence type="ECO:0000256" key="1">
    <source>
        <dbReference type="ARBA" id="ARBA00022741"/>
    </source>
</evidence>
<keyword evidence="1" id="KW-0547">Nucleotide-binding</keyword>
<dbReference type="SMART" id="SM00220">
    <property type="entry name" value="S_TKc"/>
    <property type="match status" value="1"/>
</dbReference>
<dbReference type="EMBL" id="KV417288">
    <property type="protein sequence ID" value="KZO95686.1"/>
    <property type="molecule type" value="Genomic_DNA"/>
</dbReference>
<feature type="region of interest" description="Disordered" evidence="3">
    <location>
        <begin position="552"/>
        <end position="644"/>
    </location>
</feature>
<dbReference type="PROSITE" id="PS50011">
    <property type="entry name" value="PROTEIN_KINASE_DOM"/>
    <property type="match status" value="1"/>
</dbReference>
<feature type="compositionally biased region" description="Polar residues" evidence="3">
    <location>
        <begin position="589"/>
        <end position="602"/>
    </location>
</feature>
<dbReference type="InterPro" id="IPR008271">
    <property type="entry name" value="Ser/Thr_kinase_AS"/>
</dbReference>
<dbReference type="AlphaFoldDB" id="A0A167LH33"/>
<accession>A0A167LH33</accession>
<evidence type="ECO:0000256" key="3">
    <source>
        <dbReference type="SAM" id="MobiDB-lite"/>
    </source>
</evidence>
<protein>
    <submittedName>
        <fullName evidence="5">Kinase-like protein</fullName>
    </submittedName>
</protein>
<dbReference type="InterPro" id="IPR011009">
    <property type="entry name" value="Kinase-like_dom_sf"/>
</dbReference>
<keyword evidence="5" id="KW-0808">Transferase</keyword>
<keyword evidence="5" id="KW-0418">Kinase</keyword>
<feature type="compositionally biased region" description="Low complexity" evidence="3">
    <location>
        <begin position="553"/>
        <end position="567"/>
    </location>
</feature>
<evidence type="ECO:0000313" key="6">
    <source>
        <dbReference type="Proteomes" id="UP000076738"/>
    </source>
</evidence>
<gene>
    <name evidence="5" type="ORF">CALVIDRAFT_599106</name>
</gene>
<sequence>MRPPALPLPHTELTQDAASGVMAPTSRMTRAQAKRLSQNAPQQPSVMANTLDTSFEPGAGAAAGTPSWGRLMGQGFKLVDLYTDKLAYHSRDILRPTDSSSIFLQHFLPLIDFEIAWTGNGIPGYGKETRRDGGWSIMDMHFTIRNYSPHTMRAGRVDIPSGTAAHIVWGQTIQVLDPHQSNVPAEFLQIAFVEPNFPTSAPAPSDAFEAEYSLSKPINSGQFGTVFYATHKRSNEGFAVKRIKKKLSLMTDADLANIERECDIMHTMANHANVVHVHRTFMSADHLYIVMEYVRGEELLKKIQDAGGGLDEEDTRFIMKRLISGMAHVHSENIAHRDLKPENILITSDYPPGVKIVDFGMAKHAHSRTALTTHCGTQIYAAPEVFSKEIKSYGLGVDVWSIGVIMFTALTGNYPWTLRSNAQQNWSPSASTMEWERLRGRLSDEGQDLLRRMLVDDPRQRIELKYAISHPWLAPEHSRPHAILATRTTSFVHNAPLTPESQRSGSLPTSNLHGAQQSSVGVLQTLTSAGSHMTPDRMSTFAMVMPGGLPIDQSSRLLTPLPSLGSSAPPPAGPQTPTRSSDRLKGKKTSSLPRTRSSSNMPLSAKRKAQAASRPKVAVETLRIQTKGGGAGRKKRGLNPALAV</sequence>
<evidence type="ECO:0000313" key="5">
    <source>
        <dbReference type="EMBL" id="KZO95686.1"/>
    </source>
</evidence>
<dbReference type="FunFam" id="1.10.510.10:FF:000571">
    <property type="entry name" value="Maternal embryonic leucine zipper kinase"/>
    <property type="match status" value="1"/>
</dbReference>
<feature type="region of interest" description="Disordered" evidence="3">
    <location>
        <begin position="495"/>
        <end position="516"/>
    </location>
</feature>